<dbReference type="GO" id="GO:0005737">
    <property type="term" value="C:cytoplasm"/>
    <property type="evidence" value="ECO:0007669"/>
    <property type="project" value="TreeGrafter"/>
</dbReference>
<dbReference type="OrthoDB" id="18585at2759"/>
<keyword evidence="5" id="KW-1133">Transmembrane helix</keyword>
<keyword evidence="3" id="KW-1003">Cell membrane</keyword>
<evidence type="ECO:0000256" key="7">
    <source>
        <dbReference type="ARBA" id="ARBA00023180"/>
    </source>
</evidence>
<proteinExistence type="inferred from homology"/>
<evidence type="ECO:0000313" key="8">
    <source>
        <dbReference type="EMBL" id="CAG9794553.1"/>
    </source>
</evidence>
<evidence type="ECO:0000256" key="4">
    <source>
        <dbReference type="ARBA" id="ARBA00022692"/>
    </source>
</evidence>
<protein>
    <submittedName>
        <fullName evidence="8">Uncharacterized protein</fullName>
    </submittedName>
</protein>
<dbReference type="EMBL" id="OU893337">
    <property type="protein sequence ID" value="CAG9794553.1"/>
    <property type="molecule type" value="Genomic_DNA"/>
</dbReference>
<organism evidence="8 9">
    <name type="scientific">Diatraea saccharalis</name>
    <name type="common">sugarcane borer</name>
    <dbReference type="NCBI Taxonomy" id="40085"/>
    <lineage>
        <taxon>Eukaryota</taxon>
        <taxon>Metazoa</taxon>
        <taxon>Ecdysozoa</taxon>
        <taxon>Arthropoda</taxon>
        <taxon>Hexapoda</taxon>
        <taxon>Insecta</taxon>
        <taxon>Pterygota</taxon>
        <taxon>Neoptera</taxon>
        <taxon>Endopterygota</taxon>
        <taxon>Lepidoptera</taxon>
        <taxon>Glossata</taxon>
        <taxon>Ditrysia</taxon>
        <taxon>Pyraloidea</taxon>
        <taxon>Crambidae</taxon>
        <taxon>Crambinae</taxon>
        <taxon>Diatraea</taxon>
    </lineage>
</organism>
<evidence type="ECO:0000256" key="2">
    <source>
        <dbReference type="ARBA" id="ARBA00010532"/>
    </source>
</evidence>
<gene>
    <name evidence="8" type="ORF">DIATSA_LOCUS11918</name>
</gene>
<comment type="subcellular location">
    <subcellularLocation>
        <location evidence="1">Cell membrane</location>
    </subcellularLocation>
</comment>
<dbReference type="PANTHER" id="PTHR11923">
    <property type="entry name" value="SCAVENGER RECEPTOR CLASS B TYPE-1 SR-B1"/>
    <property type="match status" value="1"/>
</dbReference>
<keyword evidence="9" id="KW-1185">Reference proteome</keyword>
<keyword evidence="6" id="KW-0472">Membrane</keyword>
<dbReference type="InterPro" id="IPR002159">
    <property type="entry name" value="CD36_fam"/>
</dbReference>
<comment type="similarity">
    <text evidence="2">Belongs to the CD36 family.</text>
</comment>
<evidence type="ECO:0000256" key="5">
    <source>
        <dbReference type="ARBA" id="ARBA00022989"/>
    </source>
</evidence>
<dbReference type="GO" id="GO:0005886">
    <property type="term" value="C:plasma membrane"/>
    <property type="evidence" value="ECO:0007669"/>
    <property type="project" value="UniProtKB-SubCell"/>
</dbReference>
<evidence type="ECO:0000256" key="1">
    <source>
        <dbReference type="ARBA" id="ARBA00004236"/>
    </source>
</evidence>
<dbReference type="Proteomes" id="UP001153714">
    <property type="component" value="Chromosome 6"/>
</dbReference>
<reference evidence="8" key="1">
    <citation type="submission" date="2021-12" db="EMBL/GenBank/DDBJ databases">
        <authorList>
            <person name="King R."/>
        </authorList>
    </citation>
    <scope>NUCLEOTIDE SEQUENCE</scope>
</reference>
<dbReference type="PANTHER" id="PTHR11923:SF67">
    <property type="entry name" value="RE68569P"/>
    <property type="match status" value="1"/>
</dbReference>
<dbReference type="Pfam" id="PF01130">
    <property type="entry name" value="CD36"/>
    <property type="match status" value="1"/>
</dbReference>
<evidence type="ECO:0000313" key="9">
    <source>
        <dbReference type="Proteomes" id="UP001153714"/>
    </source>
</evidence>
<accession>A0A9N9RBW4</accession>
<keyword evidence="4" id="KW-0812">Transmembrane</keyword>
<dbReference type="GO" id="GO:0005044">
    <property type="term" value="F:scavenger receptor activity"/>
    <property type="evidence" value="ECO:0007669"/>
    <property type="project" value="TreeGrafter"/>
</dbReference>
<name>A0A9N9RBW4_9NEOP</name>
<dbReference type="AlphaFoldDB" id="A0A9N9RBW4"/>
<evidence type="ECO:0000256" key="6">
    <source>
        <dbReference type="ARBA" id="ARBA00023136"/>
    </source>
</evidence>
<evidence type="ECO:0000256" key="3">
    <source>
        <dbReference type="ARBA" id="ARBA00022475"/>
    </source>
</evidence>
<keyword evidence="7" id="KW-0325">Glycoprotein</keyword>
<sequence length="105" mass="11663">MYDFNGDYETIYTGTTDISQSGLIDTYNGSPDLPQWKGKHCSNVQGASDGTKFKGGLAKNESILFFRKSLCRAAPMKQVIINNDCSLFLAVLENQTIIAFCFFCK</sequence>
<reference evidence="8" key="2">
    <citation type="submission" date="2022-10" db="EMBL/GenBank/DDBJ databases">
        <authorList>
            <consortium name="ENA_rothamsted_submissions"/>
            <consortium name="culmorum"/>
            <person name="King R."/>
        </authorList>
    </citation>
    <scope>NUCLEOTIDE SEQUENCE</scope>
</reference>